<proteinExistence type="predicted"/>
<accession>A0AAW6DXW6</accession>
<comment type="caution">
    <text evidence="2">The sequence shown here is derived from an EMBL/GenBank/DDBJ whole genome shotgun (WGS) entry which is preliminary data.</text>
</comment>
<protein>
    <recommendedName>
        <fullName evidence="1">Carbohydrate binding module 65 domain-containing protein</fullName>
    </recommendedName>
</protein>
<dbReference type="Pfam" id="PF18259">
    <property type="entry name" value="CBM65_1"/>
    <property type="match status" value="1"/>
</dbReference>
<feature type="domain" description="Carbohydrate binding module 65" evidence="1">
    <location>
        <begin position="3"/>
        <end position="96"/>
    </location>
</feature>
<dbReference type="AlphaFoldDB" id="A0AAW6DXW6"/>
<gene>
    <name evidence="2" type="ORF">PNV70_05355</name>
</gene>
<reference evidence="2" key="1">
    <citation type="submission" date="2023-01" db="EMBL/GenBank/DDBJ databases">
        <title>Human gut microbiome strain richness.</title>
        <authorList>
            <person name="Chen-Liaw A."/>
        </authorList>
    </citation>
    <scope>NUCLEOTIDE SEQUENCE</scope>
    <source>
        <strain evidence="2">D59st1_B8_D59t2_181005</strain>
    </source>
</reference>
<name>A0AAW6DXW6_9FIRM</name>
<evidence type="ECO:0000259" key="1">
    <source>
        <dbReference type="Pfam" id="PF18259"/>
    </source>
</evidence>
<evidence type="ECO:0000313" key="3">
    <source>
        <dbReference type="Proteomes" id="UP001211421"/>
    </source>
</evidence>
<dbReference type="InterPro" id="IPR040877">
    <property type="entry name" value="CBM65_1"/>
</dbReference>
<dbReference type="EMBL" id="JAQMLS010000003">
    <property type="protein sequence ID" value="MDB8741491.1"/>
    <property type="molecule type" value="Genomic_DNA"/>
</dbReference>
<organism evidence="2 3">
    <name type="scientific">Ruminococcus bicirculans</name>
    <name type="common">ex Wegman et al. 2014</name>
    <dbReference type="NCBI Taxonomy" id="1160721"/>
    <lineage>
        <taxon>Bacteria</taxon>
        <taxon>Bacillati</taxon>
        <taxon>Bacillota</taxon>
        <taxon>Clostridia</taxon>
        <taxon>Eubacteriales</taxon>
        <taxon>Oscillospiraceae</taxon>
        <taxon>Ruminococcus</taxon>
    </lineage>
</organism>
<dbReference type="Gene3D" id="2.60.120.1070">
    <property type="match status" value="1"/>
</dbReference>
<evidence type="ECO:0000313" key="2">
    <source>
        <dbReference type="EMBL" id="MDB8741491.1"/>
    </source>
</evidence>
<dbReference type="Proteomes" id="UP001211421">
    <property type="component" value="Unassembled WGS sequence"/>
</dbReference>
<sequence>MTSKNYGSFDVSYLSANGYFYVEYSGAENELELILQSWSGGANWARVQPSETGRANDHYYAKFTYADCVKEFGAGFDKLDQLHAAAKNGDITVYSICYCTPAK</sequence>